<evidence type="ECO:0000313" key="2">
    <source>
        <dbReference type="Proteomes" id="UP000054477"/>
    </source>
</evidence>
<name>A0A0C9WSF0_9AGAR</name>
<gene>
    <name evidence="1" type="ORF">K443DRAFT_110168</name>
</gene>
<proteinExistence type="predicted"/>
<dbReference type="STRING" id="1095629.A0A0C9WSF0"/>
<evidence type="ECO:0000313" key="1">
    <source>
        <dbReference type="EMBL" id="KIJ94590.1"/>
    </source>
</evidence>
<dbReference type="HOGENOM" id="CLU_098000_0_0_1"/>
<dbReference type="OrthoDB" id="3191568at2759"/>
<dbReference type="AlphaFoldDB" id="A0A0C9WSF0"/>
<sequence>MFTTNPYTQAGWSNSQNTFFVPEGTWRIFPSQAPTYGALPSPTGSESPDSVTINFDSRVGGPLNCSVFGSSRHQKYYDIVTEEGTPKVVKFQRANGKTFATVEWFQQPVIEIAELVPRKLASEWLFICPGQTVAIMELGEEKYTWMLQNNAIYLYKPQAFSQGHAVLAKVYRGSEYLSLNVNISLIQEGKLEAIVVAAALLQSG</sequence>
<dbReference type="Proteomes" id="UP000054477">
    <property type="component" value="Unassembled WGS sequence"/>
</dbReference>
<protein>
    <submittedName>
        <fullName evidence="1">Uncharacterized protein</fullName>
    </submittedName>
</protein>
<dbReference type="EMBL" id="KN838786">
    <property type="protein sequence ID" value="KIJ94590.1"/>
    <property type="molecule type" value="Genomic_DNA"/>
</dbReference>
<reference evidence="1 2" key="1">
    <citation type="submission" date="2014-04" db="EMBL/GenBank/DDBJ databases">
        <authorList>
            <consortium name="DOE Joint Genome Institute"/>
            <person name="Kuo A."/>
            <person name="Kohler A."/>
            <person name="Nagy L.G."/>
            <person name="Floudas D."/>
            <person name="Copeland A."/>
            <person name="Barry K.W."/>
            <person name="Cichocki N."/>
            <person name="Veneault-Fourrey C."/>
            <person name="LaButti K."/>
            <person name="Lindquist E.A."/>
            <person name="Lipzen A."/>
            <person name="Lundell T."/>
            <person name="Morin E."/>
            <person name="Murat C."/>
            <person name="Sun H."/>
            <person name="Tunlid A."/>
            <person name="Henrissat B."/>
            <person name="Grigoriev I.V."/>
            <person name="Hibbett D.S."/>
            <person name="Martin F."/>
            <person name="Nordberg H.P."/>
            <person name="Cantor M.N."/>
            <person name="Hua S.X."/>
        </authorList>
    </citation>
    <scope>NUCLEOTIDE SEQUENCE [LARGE SCALE GENOMIC DNA]</scope>
    <source>
        <strain evidence="1 2">LaAM-08-1</strain>
    </source>
</reference>
<organism evidence="1 2">
    <name type="scientific">Laccaria amethystina LaAM-08-1</name>
    <dbReference type="NCBI Taxonomy" id="1095629"/>
    <lineage>
        <taxon>Eukaryota</taxon>
        <taxon>Fungi</taxon>
        <taxon>Dikarya</taxon>
        <taxon>Basidiomycota</taxon>
        <taxon>Agaricomycotina</taxon>
        <taxon>Agaricomycetes</taxon>
        <taxon>Agaricomycetidae</taxon>
        <taxon>Agaricales</taxon>
        <taxon>Agaricineae</taxon>
        <taxon>Hydnangiaceae</taxon>
        <taxon>Laccaria</taxon>
    </lineage>
</organism>
<accession>A0A0C9WSF0</accession>
<reference evidence="2" key="2">
    <citation type="submission" date="2015-01" db="EMBL/GenBank/DDBJ databases">
        <title>Evolutionary Origins and Diversification of the Mycorrhizal Mutualists.</title>
        <authorList>
            <consortium name="DOE Joint Genome Institute"/>
            <consortium name="Mycorrhizal Genomics Consortium"/>
            <person name="Kohler A."/>
            <person name="Kuo A."/>
            <person name="Nagy L.G."/>
            <person name="Floudas D."/>
            <person name="Copeland A."/>
            <person name="Barry K.W."/>
            <person name="Cichocki N."/>
            <person name="Veneault-Fourrey C."/>
            <person name="LaButti K."/>
            <person name="Lindquist E.A."/>
            <person name="Lipzen A."/>
            <person name="Lundell T."/>
            <person name="Morin E."/>
            <person name="Murat C."/>
            <person name="Riley R."/>
            <person name="Ohm R."/>
            <person name="Sun H."/>
            <person name="Tunlid A."/>
            <person name="Henrissat B."/>
            <person name="Grigoriev I.V."/>
            <person name="Hibbett D.S."/>
            <person name="Martin F."/>
        </authorList>
    </citation>
    <scope>NUCLEOTIDE SEQUENCE [LARGE SCALE GENOMIC DNA]</scope>
    <source>
        <strain evidence="2">LaAM-08-1</strain>
    </source>
</reference>
<keyword evidence="2" id="KW-1185">Reference proteome</keyword>